<evidence type="ECO:0000256" key="1">
    <source>
        <dbReference type="ARBA" id="ARBA00004141"/>
    </source>
</evidence>
<feature type="domain" description="Glycosyltransferase 2-like" evidence="8">
    <location>
        <begin position="22"/>
        <end position="184"/>
    </location>
</feature>
<dbReference type="PANTHER" id="PTHR48090:SF1">
    <property type="entry name" value="PROPHAGE BACTOPRENOL GLUCOSYL TRANSFERASE HOMOLOG"/>
    <property type="match status" value="1"/>
</dbReference>
<sequence length="328" mass="37180">MRYSDSLEEIIETRNIDNIKLSLVVPVFNESETVSIFTDTVKVIFSKHTNVKLDIIFINDGSSDDTLSRLLALQKQNPEVSIIDLSRNFGKEAALTAGLNIASGHVVVPIDVDLQDPPELILEMIAKWREGYDVVVGKRINRDSDTWAKQKSASWFYRIHNKISETKIPENVGDFRLMDRLVVEALKELPESRRFMKGLFAWVGFKTVEVEYTRPERVAGNTKFNGWKLWNFALEGITSFSTDPLRIWTYLGGVFAFISFLFAIFLVLKVLISGIDVPGYASVAVAVTFLGGLQLIGIGIIGEYLGRSYIESKRRPIYLVRRIYSKKD</sequence>
<dbReference type="Pfam" id="PF00535">
    <property type="entry name" value="Glycos_transf_2"/>
    <property type="match status" value="1"/>
</dbReference>
<keyword evidence="10" id="KW-1185">Reference proteome</keyword>
<evidence type="ECO:0000256" key="5">
    <source>
        <dbReference type="ARBA" id="ARBA00022989"/>
    </source>
</evidence>
<feature type="transmembrane region" description="Helical" evidence="7">
    <location>
        <begin position="280"/>
        <end position="305"/>
    </location>
</feature>
<comment type="subcellular location">
    <subcellularLocation>
        <location evidence="1">Membrane</location>
        <topology evidence="1">Multi-pass membrane protein</topology>
    </subcellularLocation>
</comment>
<evidence type="ECO:0000313" key="10">
    <source>
        <dbReference type="Proteomes" id="UP000586346"/>
    </source>
</evidence>
<dbReference type="InterPro" id="IPR050256">
    <property type="entry name" value="Glycosyltransferase_2"/>
</dbReference>
<evidence type="ECO:0000256" key="3">
    <source>
        <dbReference type="ARBA" id="ARBA00022679"/>
    </source>
</evidence>
<keyword evidence="3" id="KW-0808">Transferase</keyword>
<evidence type="ECO:0000256" key="2">
    <source>
        <dbReference type="ARBA" id="ARBA00022676"/>
    </source>
</evidence>
<proteinExistence type="predicted"/>
<dbReference type="Proteomes" id="UP000586346">
    <property type="component" value="Unassembled WGS sequence"/>
</dbReference>
<name>A0ABR6U0P4_CITBR</name>
<keyword evidence="2" id="KW-0328">Glycosyltransferase</keyword>
<protein>
    <submittedName>
        <fullName evidence="9">Glycosyltransferase family 2 protein</fullName>
    </submittedName>
</protein>
<evidence type="ECO:0000256" key="4">
    <source>
        <dbReference type="ARBA" id="ARBA00022692"/>
    </source>
</evidence>
<evidence type="ECO:0000256" key="6">
    <source>
        <dbReference type="ARBA" id="ARBA00023136"/>
    </source>
</evidence>
<accession>A0ABR6U0P4</accession>
<dbReference type="PANTHER" id="PTHR48090">
    <property type="entry name" value="UNDECAPRENYL-PHOSPHATE 4-DEOXY-4-FORMAMIDO-L-ARABINOSE TRANSFERASE-RELATED"/>
    <property type="match status" value="1"/>
</dbReference>
<dbReference type="EMBL" id="JACLAH010000010">
    <property type="protein sequence ID" value="MBC2649379.1"/>
    <property type="molecule type" value="Genomic_DNA"/>
</dbReference>
<evidence type="ECO:0000313" key="9">
    <source>
        <dbReference type="EMBL" id="MBC2649379.1"/>
    </source>
</evidence>
<reference evidence="9 10" key="1">
    <citation type="submission" date="2020-08" db="EMBL/GenBank/DDBJ databases">
        <title>Emergence and comparative genomics analysis of Citrobacter in Fennec fox imported from North Africa to China.</title>
        <authorList>
            <person name="Zheng B."/>
        </authorList>
    </citation>
    <scope>NUCLEOTIDE SEQUENCE [LARGE SCALE GENOMIC DNA]</scope>
    <source>
        <strain evidence="9 10">FF371</strain>
    </source>
</reference>
<dbReference type="InterPro" id="IPR029044">
    <property type="entry name" value="Nucleotide-diphossugar_trans"/>
</dbReference>
<evidence type="ECO:0000259" key="8">
    <source>
        <dbReference type="Pfam" id="PF00535"/>
    </source>
</evidence>
<comment type="caution">
    <text evidence="9">The sequence shown here is derived from an EMBL/GenBank/DDBJ whole genome shotgun (WGS) entry which is preliminary data.</text>
</comment>
<keyword evidence="5 7" id="KW-1133">Transmembrane helix</keyword>
<keyword evidence="4 7" id="KW-0812">Transmembrane</keyword>
<dbReference type="SUPFAM" id="SSF53448">
    <property type="entry name" value="Nucleotide-diphospho-sugar transferases"/>
    <property type="match status" value="1"/>
</dbReference>
<dbReference type="CDD" id="cd04187">
    <property type="entry name" value="DPM1_like_bac"/>
    <property type="match status" value="1"/>
</dbReference>
<keyword evidence="6 7" id="KW-0472">Membrane</keyword>
<organism evidence="9 10">
    <name type="scientific">Citrobacter braakii</name>
    <dbReference type="NCBI Taxonomy" id="57706"/>
    <lineage>
        <taxon>Bacteria</taxon>
        <taxon>Pseudomonadati</taxon>
        <taxon>Pseudomonadota</taxon>
        <taxon>Gammaproteobacteria</taxon>
        <taxon>Enterobacterales</taxon>
        <taxon>Enterobacteriaceae</taxon>
        <taxon>Citrobacter</taxon>
        <taxon>Citrobacter freundii complex</taxon>
    </lineage>
</organism>
<dbReference type="Gene3D" id="3.90.550.10">
    <property type="entry name" value="Spore Coat Polysaccharide Biosynthesis Protein SpsA, Chain A"/>
    <property type="match status" value="1"/>
</dbReference>
<dbReference type="InterPro" id="IPR001173">
    <property type="entry name" value="Glyco_trans_2-like"/>
</dbReference>
<evidence type="ECO:0000256" key="7">
    <source>
        <dbReference type="SAM" id="Phobius"/>
    </source>
</evidence>
<feature type="transmembrane region" description="Helical" evidence="7">
    <location>
        <begin position="247"/>
        <end position="268"/>
    </location>
</feature>
<gene>
    <name evidence="9" type="ORF">H6P72_22515</name>
</gene>